<feature type="chain" id="PRO_5046931673" description="Peptidase S54 rhomboid domain-containing protein" evidence="2">
    <location>
        <begin position="30"/>
        <end position="310"/>
    </location>
</feature>
<accession>A0ABR1FI03</accession>
<keyword evidence="1" id="KW-1133">Transmembrane helix</keyword>
<feature type="signal peptide" evidence="2">
    <location>
        <begin position="1"/>
        <end position="29"/>
    </location>
</feature>
<evidence type="ECO:0000313" key="3">
    <source>
        <dbReference type="EMBL" id="KAK7231094.1"/>
    </source>
</evidence>
<sequence length="310" mass="32528">MWTHKVASPAAVVALGAALFCCAQRTARAAAWYGALESHSFLLPPIVAKALPAWVRFSTLDFFGSVVCCADYRRKLEAAGQSHPWFAALATSTLMQFGGTTLVGLLLGQPPSWTLSHNAPRSLLLAFWLTWSCPGDLWTTAYENSFVLRLFFATGAALSSGHAITSWGQDKALNAFHVQAQGAVFSAVIAGALGASGGGLLAALLDPFGERPVGQRSYGAFLRAAVGSVAYYLLRDPHGVLADEYGYAAVAPATAKMIVGAYAVLGAVPDMVVTFDASPYAPARLVEAAVRFALRVPPRVGAPPAKAKTA</sequence>
<evidence type="ECO:0000313" key="4">
    <source>
        <dbReference type="Proteomes" id="UP001363151"/>
    </source>
</evidence>
<name>A0ABR1FI03_AURAN</name>
<feature type="transmembrane region" description="Helical" evidence="1">
    <location>
        <begin position="146"/>
        <end position="164"/>
    </location>
</feature>
<feature type="transmembrane region" description="Helical" evidence="1">
    <location>
        <begin position="217"/>
        <end position="234"/>
    </location>
</feature>
<keyword evidence="4" id="KW-1185">Reference proteome</keyword>
<dbReference type="Proteomes" id="UP001363151">
    <property type="component" value="Unassembled WGS sequence"/>
</dbReference>
<gene>
    <name evidence="3" type="ORF">SO694_00076176</name>
</gene>
<evidence type="ECO:0000256" key="2">
    <source>
        <dbReference type="SAM" id="SignalP"/>
    </source>
</evidence>
<dbReference type="EMBL" id="JBBJCI010000420">
    <property type="protein sequence ID" value="KAK7231094.1"/>
    <property type="molecule type" value="Genomic_DNA"/>
</dbReference>
<proteinExistence type="predicted"/>
<comment type="caution">
    <text evidence="3">The sequence shown here is derived from an EMBL/GenBank/DDBJ whole genome shotgun (WGS) entry which is preliminary data.</text>
</comment>
<keyword evidence="2" id="KW-0732">Signal</keyword>
<reference evidence="3 4" key="1">
    <citation type="submission" date="2024-03" db="EMBL/GenBank/DDBJ databases">
        <title>Aureococcus anophagefferens CCMP1851 and Kratosvirus quantuckense: Draft genome of a second virus-susceptible host strain in the model system.</title>
        <authorList>
            <person name="Chase E."/>
            <person name="Truchon A.R."/>
            <person name="Schepens W."/>
            <person name="Wilhelm S.W."/>
        </authorList>
    </citation>
    <scope>NUCLEOTIDE SEQUENCE [LARGE SCALE GENOMIC DNA]</scope>
    <source>
        <strain evidence="3 4">CCMP1851</strain>
    </source>
</reference>
<keyword evidence="1" id="KW-0812">Transmembrane</keyword>
<keyword evidence="1" id="KW-0472">Membrane</keyword>
<organism evidence="3 4">
    <name type="scientific">Aureococcus anophagefferens</name>
    <name type="common">Harmful bloom alga</name>
    <dbReference type="NCBI Taxonomy" id="44056"/>
    <lineage>
        <taxon>Eukaryota</taxon>
        <taxon>Sar</taxon>
        <taxon>Stramenopiles</taxon>
        <taxon>Ochrophyta</taxon>
        <taxon>Pelagophyceae</taxon>
        <taxon>Pelagomonadales</taxon>
        <taxon>Pelagomonadaceae</taxon>
        <taxon>Aureococcus</taxon>
    </lineage>
</organism>
<feature type="transmembrane region" description="Helical" evidence="1">
    <location>
        <begin position="184"/>
        <end position="205"/>
    </location>
</feature>
<protein>
    <recommendedName>
        <fullName evidence="5">Peptidase S54 rhomboid domain-containing protein</fullName>
    </recommendedName>
</protein>
<evidence type="ECO:0008006" key="5">
    <source>
        <dbReference type="Google" id="ProtNLM"/>
    </source>
</evidence>
<evidence type="ECO:0000256" key="1">
    <source>
        <dbReference type="SAM" id="Phobius"/>
    </source>
</evidence>
<feature type="transmembrane region" description="Helical" evidence="1">
    <location>
        <begin position="246"/>
        <end position="265"/>
    </location>
</feature>